<name>A0A212JWK3_9BACT</name>
<protein>
    <submittedName>
        <fullName evidence="1">Uncharacterized protein</fullName>
    </submittedName>
</protein>
<dbReference type="RefSeq" id="WP_296950222.1">
    <property type="nucleotide sequence ID" value="NZ_LT599021.1"/>
</dbReference>
<dbReference type="AlphaFoldDB" id="A0A212JWK3"/>
<dbReference type="EMBL" id="FLUL01000001">
    <property type="protein sequence ID" value="SBW03846.1"/>
    <property type="molecule type" value="Genomic_DNA"/>
</dbReference>
<accession>A0A212JWK3</accession>
<organism evidence="1">
    <name type="scientific">uncultured Dysgonomonas sp</name>
    <dbReference type="NCBI Taxonomy" id="206096"/>
    <lineage>
        <taxon>Bacteria</taxon>
        <taxon>Pseudomonadati</taxon>
        <taxon>Bacteroidota</taxon>
        <taxon>Bacteroidia</taxon>
        <taxon>Bacteroidales</taxon>
        <taxon>Dysgonomonadaceae</taxon>
        <taxon>Dysgonomonas</taxon>
        <taxon>environmental samples</taxon>
    </lineage>
</organism>
<reference evidence="1" key="1">
    <citation type="submission" date="2016-04" db="EMBL/GenBank/DDBJ databases">
        <authorList>
            <person name="Evans L.H."/>
            <person name="Alamgir A."/>
            <person name="Owens N."/>
            <person name="Weber N.D."/>
            <person name="Virtaneva K."/>
            <person name="Barbian K."/>
            <person name="Babar A."/>
            <person name="Rosenke K."/>
        </authorList>
    </citation>
    <scope>NUCLEOTIDE SEQUENCE</scope>
    <source>
        <strain evidence="1">86-2</strain>
    </source>
</reference>
<evidence type="ECO:0000313" key="1">
    <source>
        <dbReference type="EMBL" id="SBW03846.1"/>
    </source>
</evidence>
<gene>
    <name evidence="1" type="ORF">KL86DYS2_12508</name>
</gene>
<proteinExistence type="predicted"/>
<sequence length="240" mass="25838">MAITKISLDAHIPEILLESNTTGGIYGEDGTESSRMRMNASEGVIEARNNNGVAQVSAAGIFCNNAGTQAVAASTGISRKAAIVGLGYGSVYKYDWENENFIAGVYGYSSNSGTAPAYGGFFQDLLISGLILKSRSISDSSGTVYLSKPDSFILGLTNSGVTKTLYLPNDGIIGRTILAKQIGQGAIRFYPRSGQYIHDDSSQNDYYDIPEGWLGIFIFTRFALNGVVRDVWTVSMCKFR</sequence>